<dbReference type="GO" id="GO:0008270">
    <property type="term" value="F:zinc ion binding"/>
    <property type="evidence" value="ECO:0007669"/>
    <property type="project" value="InterPro"/>
</dbReference>
<dbReference type="InterPro" id="IPR011032">
    <property type="entry name" value="GroES-like_sf"/>
</dbReference>
<dbReference type="SUPFAM" id="SSF51735">
    <property type="entry name" value="NAD(P)-binding Rossmann-fold domains"/>
    <property type="match status" value="1"/>
</dbReference>
<dbReference type="Pfam" id="PF08240">
    <property type="entry name" value="ADH_N"/>
    <property type="match status" value="1"/>
</dbReference>
<dbReference type="CDD" id="cd08267">
    <property type="entry name" value="MDR1"/>
    <property type="match status" value="1"/>
</dbReference>
<accession>T0PTS7</accession>
<dbReference type="InterPro" id="IPR020843">
    <property type="entry name" value="ER"/>
</dbReference>
<dbReference type="RefSeq" id="XP_008617716.1">
    <property type="nucleotide sequence ID" value="XM_008619494.1"/>
</dbReference>
<dbReference type="Proteomes" id="UP000030762">
    <property type="component" value="Unassembled WGS sequence"/>
</dbReference>
<dbReference type="SMART" id="SM00829">
    <property type="entry name" value="PKS_ER"/>
    <property type="match status" value="1"/>
</dbReference>
<dbReference type="PROSITE" id="PS01162">
    <property type="entry name" value="QOR_ZETA_CRYSTAL"/>
    <property type="match status" value="1"/>
</dbReference>
<dbReference type="InterPro" id="IPR036291">
    <property type="entry name" value="NAD(P)-bd_dom_sf"/>
</dbReference>
<evidence type="ECO:0000313" key="3">
    <source>
        <dbReference type="Proteomes" id="UP000030762"/>
    </source>
</evidence>
<keyword evidence="3" id="KW-1185">Reference proteome</keyword>
<protein>
    <recommendedName>
        <fullName evidence="1">Enoyl reductase (ER) domain-containing protein</fullName>
    </recommendedName>
</protein>
<dbReference type="eggNOG" id="KOG1198">
    <property type="taxonomic scope" value="Eukaryota"/>
</dbReference>
<dbReference type="Gene3D" id="3.40.50.720">
    <property type="entry name" value="NAD(P)-binding Rossmann-like Domain"/>
    <property type="match status" value="1"/>
</dbReference>
<evidence type="ECO:0000259" key="1">
    <source>
        <dbReference type="SMART" id="SM00829"/>
    </source>
</evidence>
<dbReference type="AlphaFoldDB" id="T0PTS7"/>
<dbReference type="STRING" id="1156394.T0PTS7"/>
<organism evidence="2 3">
    <name type="scientific">Saprolegnia diclina (strain VS20)</name>
    <dbReference type="NCBI Taxonomy" id="1156394"/>
    <lineage>
        <taxon>Eukaryota</taxon>
        <taxon>Sar</taxon>
        <taxon>Stramenopiles</taxon>
        <taxon>Oomycota</taxon>
        <taxon>Saprolegniomycetes</taxon>
        <taxon>Saprolegniales</taxon>
        <taxon>Saprolegniaceae</taxon>
        <taxon>Saprolegnia</taxon>
    </lineage>
</organism>
<dbReference type="PANTHER" id="PTHR43482">
    <property type="entry name" value="PROTEIN AST1-RELATED"/>
    <property type="match status" value="1"/>
</dbReference>
<sequence length="188" mass="19173">MRAVLYSIFAANGRWFNPDATKPVVGAKDSVVVQVKAASLNPIDYKLPALLMQGKGVGLDLAGVVTAVSPDVTTVAVGDRVFGSTNGSLAEHAICKASKLALLPASFSYVRGAALPTTFVTAYQALTKHGFQAGQSVLVIGASGGCGTAAIQLAKGLGAREVVGVCSKANEELVLSLVDHGPRVGQPL</sequence>
<reference evidence="2 3" key="1">
    <citation type="submission" date="2012-04" db="EMBL/GenBank/DDBJ databases">
        <title>The Genome Sequence of Saprolegnia declina VS20.</title>
        <authorList>
            <consortium name="The Broad Institute Genome Sequencing Platform"/>
            <person name="Russ C."/>
            <person name="Nusbaum C."/>
            <person name="Tyler B."/>
            <person name="van West P."/>
            <person name="Dieguez-Uribeondo J."/>
            <person name="de Bruijn I."/>
            <person name="Tripathy S."/>
            <person name="Jiang R."/>
            <person name="Young S.K."/>
            <person name="Zeng Q."/>
            <person name="Gargeya S."/>
            <person name="Fitzgerald M."/>
            <person name="Haas B."/>
            <person name="Abouelleil A."/>
            <person name="Alvarado L."/>
            <person name="Arachchi H.M."/>
            <person name="Berlin A."/>
            <person name="Chapman S.B."/>
            <person name="Goldberg J."/>
            <person name="Griggs A."/>
            <person name="Gujja S."/>
            <person name="Hansen M."/>
            <person name="Howarth C."/>
            <person name="Imamovic A."/>
            <person name="Larimer J."/>
            <person name="McCowen C."/>
            <person name="Montmayeur A."/>
            <person name="Murphy C."/>
            <person name="Neiman D."/>
            <person name="Pearson M."/>
            <person name="Priest M."/>
            <person name="Roberts A."/>
            <person name="Saif S."/>
            <person name="Shea T."/>
            <person name="Sisk P."/>
            <person name="Sykes S."/>
            <person name="Wortman J."/>
            <person name="Nusbaum C."/>
            <person name="Birren B."/>
        </authorList>
    </citation>
    <scope>NUCLEOTIDE SEQUENCE [LARGE SCALE GENOMIC DNA]</scope>
    <source>
        <strain evidence="2 3">VS20</strain>
    </source>
</reference>
<dbReference type="PANTHER" id="PTHR43482:SF1">
    <property type="entry name" value="PROTEIN AST1-RELATED"/>
    <property type="match status" value="1"/>
</dbReference>
<dbReference type="VEuPathDB" id="FungiDB:SDRG_13409"/>
<feature type="domain" description="Enoyl reductase (ER)" evidence="1">
    <location>
        <begin position="13"/>
        <end position="188"/>
    </location>
</feature>
<dbReference type="InterPro" id="IPR002364">
    <property type="entry name" value="Quin_OxRdtase/zeta-crystal_CS"/>
</dbReference>
<dbReference type="InParanoid" id="T0PTS7"/>
<dbReference type="GO" id="GO:0016491">
    <property type="term" value="F:oxidoreductase activity"/>
    <property type="evidence" value="ECO:0007669"/>
    <property type="project" value="InterPro"/>
</dbReference>
<dbReference type="EMBL" id="JH767190">
    <property type="protein sequence ID" value="EQC28899.1"/>
    <property type="molecule type" value="Genomic_DNA"/>
</dbReference>
<dbReference type="SUPFAM" id="SSF50129">
    <property type="entry name" value="GroES-like"/>
    <property type="match status" value="1"/>
</dbReference>
<dbReference type="InterPro" id="IPR013154">
    <property type="entry name" value="ADH-like_N"/>
</dbReference>
<dbReference type="Gene3D" id="3.90.180.10">
    <property type="entry name" value="Medium-chain alcohol dehydrogenases, catalytic domain"/>
    <property type="match status" value="1"/>
</dbReference>
<proteinExistence type="predicted"/>
<dbReference type="OMA" id="HAICKAS"/>
<evidence type="ECO:0000313" key="2">
    <source>
        <dbReference type="EMBL" id="EQC28899.1"/>
    </source>
</evidence>
<dbReference type="OrthoDB" id="201656at2759"/>
<dbReference type="InterPro" id="IPR052585">
    <property type="entry name" value="Lipid_raft_assoc_Zn_ADH"/>
</dbReference>
<dbReference type="GeneID" id="19954136"/>
<name>T0PTS7_SAPDV</name>
<gene>
    <name evidence="2" type="ORF">SDRG_13409</name>
</gene>